<comment type="caution">
    <text evidence="2">The sequence shown here is derived from an EMBL/GenBank/DDBJ whole genome shotgun (WGS) entry which is preliminary data.</text>
</comment>
<name>A0A267ECF3_9PLAT</name>
<reference evidence="2 3" key="1">
    <citation type="submission" date="2017-06" db="EMBL/GenBank/DDBJ databases">
        <title>A platform for efficient transgenesis in Macrostomum lignano, a flatworm model organism for stem cell research.</title>
        <authorList>
            <person name="Berezikov E."/>
        </authorList>
    </citation>
    <scope>NUCLEOTIDE SEQUENCE [LARGE SCALE GENOMIC DNA]</scope>
    <source>
        <strain evidence="2">DV1</strain>
        <tissue evidence="2">Whole organism</tissue>
    </source>
</reference>
<gene>
    <name evidence="2" type="ORF">BOX15_Mlig024155g2</name>
</gene>
<dbReference type="EMBL" id="NIVC01002283">
    <property type="protein sequence ID" value="PAA59253.1"/>
    <property type="molecule type" value="Genomic_DNA"/>
</dbReference>
<feature type="non-terminal residue" evidence="2">
    <location>
        <position position="1"/>
    </location>
</feature>
<feature type="region of interest" description="Disordered" evidence="1">
    <location>
        <begin position="1"/>
        <end position="31"/>
    </location>
</feature>
<dbReference type="AlphaFoldDB" id="A0A267ECF3"/>
<organism evidence="2 3">
    <name type="scientific">Macrostomum lignano</name>
    <dbReference type="NCBI Taxonomy" id="282301"/>
    <lineage>
        <taxon>Eukaryota</taxon>
        <taxon>Metazoa</taxon>
        <taxon>Spiralia</taxon>
        <taxon>Lophotrochozoa</taxon>
        <taxon>Platyhelminthes</taxon>
        <taxon>Rhabditophora</taxon>
        <taxon>Macrostomorpha</taxon>
        <taxon>Macrostomida</taxon>
        <taxon>Macrostomidae</taxon>
        <taxon>Macrostomum</taxon>
    </lineage>
</organism>
<dbReference type="Proteomes" id="UP000215902">
    <property type="component" value="Unassembled WGS sequence"/>
</dbReference>
<evidence type="ECO:0000313" key="2">
    <source>
        <dbReference type="EMBL" id="PAA59253.1"/>
    </source>
</evidence>
<protein>
    <submittedName>
        <fullName evidence="2">Uncharacterized protein</fullName>
    </submittedName>
</protein>
<feature type="region of interest" description="Disordered" evidence="1">
    <location>
        <begin position="128"/>
        <end position="171"/>
    </location>
</feature>
<evidence type="ECO:0000256" key="1">
    <source>
        <dbReference type="SAM" id="MobiDB-lite"/>
    </source>
</evidence>
<sequence>FQPRAAVQLSMQHLSPPLPSSPSGPSNPRRRIVFDSRRSDRAATSAGIAEQFKADLTAMEAADSAAIAAAYGPLQPAAVELPTFYSSSGCAGAVKVHQNPPEAQQALVRQPMLQLSITETFRLLRRKRPVGAAAEQCEKRRRQPLPSSMPPTKKLPSLRKSKTSGAKAAGV</sequence>
<evidence type="ECO:0000313" key="3">
    <source>
        <dbReference type="Proteomes" id="UP000215902"/>
    </source>
</evidence>
<proteinExistence type="predicted"/>
<keyword evidence="3" id="KW-1185">Reference proteome</keyword>
<accession>A0A267ECF3</accession>